<organism evidence="2 3">
    <name type="scientific">Thiothrix lacustris</name>
    <dbReference type="NCBI Taxonomy" id="525917"/>
    <lineage>
        <taxon>Bacteria</taxon>
        <taxon>Pseudomonadati</taxon>
        <taxon>Pseudomonadota</taxon>
        <taxon>Gammaproteobacteria</taxon>
        <taxon>Thiotrichales</taxon>
        <taxon>Thiotrichaceae</taxon>
        <taxon>Thiothrix</taxon>
    </lineage>
</organism>
<sequence length="93" mass="10618">MSAKDLADYLGQRVVRLGISKSEVARRADISRQTWYRLLSEDITDAKLSTMVRLAEALETTPMFLLNIYFGEETSEDTQRLHSSADDHRRAQA</sequence>
<dbReference type="CDD" id="cd00093">
    <property type="entry name" value="HTH_XRE"/>
    <property type="match status" value="1"/>
</dbReference>
<accession>A0ABY9MKZ5</accession>
<dbReference type="InterPro" id="IPR001387">
    <property type="entry name" value="Cro/C1-type_HTH"/>
</dbReference>
<reference evidence="2 3" key="1">
    <citation type="submission" date="2023-08" db="EMBL/GenBank/DDBJ databases">
        <title>New molecular markers tilS and rpoB for phylogenetic and monitoring studies of the genus Thiothrix biodiversity.</title>
        <authorList>
            <person name="Ravin N.V."/>
            <person name="Smolyakov D."/>
            <person name="Markov N.D."/>
            <person name="Beletsky A.V."/>
            <person name="Mardanov A.V."/>
            <person name="Rudenko T.S."/>
            <person name="Grabovich M.Y."/>
        </authorList>
    </citation>
    <scope>NUCLEOTIDE SEQUENCE [LARGE SCALE GENOMIC DNA]</scope>
    <source>
        <strain evidence="2 3">MK1</strain>
    </source>
</reference>
<dbReference type="SMART" id="SM00530">
    <property type="entry name" value="HTH_XRE"/>
    <property type="match status" value="1"/>
</dbReference>
<evidence type="ECO:0000259" key="1">
    <source>
        <dbReference type="PROSITE" id="PS50943"/>
    </source>
</evidence>
<keyword evidence="3" id="KW-1185">Reference proteome</keyword>
<proteinExistence type="predicted"/>
<name>A0ABY9MKZ5_9GAMM</name>
<dbReference type="RefSeq" id="WP_308893379.1">
    <property type="nucleotide sequence ID" value="NZ_CP133218.1"/>
</dbReference>
<dbReference type="SUPFAM" id="SSF47413">
    <property type="entry name" value="lambda repressor-like DNA-binding domains"/>
    <property type="match status" value="1"/>
</dbReference>
<dbReference type="PROSITE" id="PS50943">
    <property type="entry name" value="HTH_CROC1"/>
    <property type="match status" value="1"/>
</dbReference>
<evidence type="ECO:0000313" key="3">
    <source>
        <dbReference type="Proteomes" id="UP001236657"/>
    </source>
</evidence>
<evidence type="ECO:0000313" key="2">
    <source>
        <dbReference type="EMBL" id="WML89232.1"/>
    </source>
</evidence>
<feature type="domain" description="HTH cro/C1-type" evidence="1">
    <location>
        <begin position="16"/>
        <end position="65"/>
    </location>
</feature>
<dbReference type="InterPro" id="IPR010982">
    <property type="entry name" value="Lambda_DNA-bd_dom_sf"/>
</dbReference>
<dbReference type="Pfam" id="PF13443">
    <property type="entry name" value="HTH_26"/>
    <property type="match status" value="1"/>
</dbReference>
<dbReference type="Proteomes" id="UP001236657">
    <property type="component" value="Chromosome"/>
</dbReference>
<dbReference type="Gene3D" id="1.10.260.40">
    <property type="entry name" value="lambda repressor-like DNA-binding domains"/>
    <property type="match status" value="1"/>
</dbReference>
<protein>
    <submittedName>
        <fullName evidence="2">Helix-turn-helix transcriptional regulator</fullName>
    </submittedName>
</protein>
<gene>
    <name evidence="2" type="ORF">RCF98_09625</name>
</gene>
<dbReference type="EMBL" id="CP133218">
    <property type="protein sequence ID" value="WML89232.1"/>
    <property type="molecule type" value="Genomic_DNA"/>
</dbReference>